<evidence type="ECO:0000313" key="2">
    <source>
        <dbReference type="Proteomes" id="UP000251960"/>
    </source>
</evidence>
<proteinExistence type="predicted"/>
<dbReference type="Proteomes" id="UP000251960">
    <property type="component" value="Chromosome 2"/>
</dbReference>
<name>A0A3L6G6V5_MAIZE</name>
<evidence type="ECO:0000313" key="1">
    <source>
        <dbReference type="EMBL" id="PWZ41230.1"/>
    </source>
</evidence>
<reference evidence="1 2" key="1">
    <citation type="journal article" date="2018" name="Nat. Genet.">
        <title>Extensive intraspecific gene order and gene structural variations between Mo17 and other maize genomes.</title>
        <authorList>
            <person name="Sun S."/>
            <person name="Zhou Y."/>
            <person name="Chen J."/>
            <person name="Shi J."/>
            <person name="Zhao H."/>
            <person name="Zhao H."/>
            <person name="Song W."/>
            <person name="Zhang M."/>
            <person name="Cui Y."/>
            <person name="Dong X."/>
            <person name="Liu H."/>
            <person name="Ma X."/>
            <person name="Jiao Y."/>
            <person name="Wang B."/>
            <person name="Wei X."/>
            <person name="Stein J.C."/>
            <person name="Glaubitz J.C."/>
            <person name="Lu F."/>
            <person name="Yu G."/>
            <person name="Liang C."/>
            <person name="Fengler K."/>
            <person name="Li B."/>
            <person name="Rafalski A."/>
            <person name="Schnable P.S."/>
            <person name="Ware D.H."/>
            <person name="Buckler E.S."/>
            <person name="Lai J."/>
        </authorList>
    </citation>
    <scope>NUCLEOTIDE SEQUENCE [LARGE SCALE GENOMIC DNA]</scope>
    <source>
        <strain evidence="2">cv. Missouri 17</strain>
        <tissue evidence="1">Seedling</tissue>
    </source>
</reference>
<dbReference type="EMBL" id="NCVQ01000003">
    <property type="protein sequence ID" value="PWZ41230.1"/>
    <property type="molecule type" value="Genomic_DNA"/>
</dbReference>
<comment type="caution">
    <text evidence="1">The sequence shown here is derived from an EMBL/GenBank/DDBJ whole genome shotgun (WGS) entry which is preliminary data.</text>
</comment>
<organism evidence="1 2">
    <name type="scientific">Zea mays</name>
    <name type="common">Maize</name>
    <dbReference type="NCBI Taxonomy" id="4577"/>
    <lineage>
        <taxon>Eukaryota</taxon>
        <taxon>Viridiplantae</taxon>
        <taxon>Streptophyta</taxon>
        <taxon>Embryophyta</taxon>
        <taxon>Tracheophyta</taxon>
        <taxon>Spermatophyta</taxon>
        <taxon>Magnoliopsida</taxon>
        <taxon>Liliopsida</taxon>
        <taxon>Poales</taxon>
        <taxon>Poaceae</taxon>
        <taxon>PACMAD clade</taxon>
        <taxon>Panicoideae</taxon>
        <taxon>Andropogonodae</taxon>
        <taxon>Andropogoneae</taxon>
        <taxon>Tripsacinae</taxon>
        <taxon>Zea</taxon>
    </lineage>
</organism>
<gene>
    <name evidence="1" type="ORF">Zm00014a_013961</name>
</gene>
<feature type="non-terminal residue" evidence="1">
    <location>
        <position position="1"/>
    </location>
</feature>
<protein>
    <submittedName>
        <fullName evidence="1">Uncharacterized protein</fullName>
    </submittedName>
</protein>
<accession>A0A3L6G6V5</accession>
<sequence>SHFPSPQSSFTFSRASHA</sequence>
<dbReference type="AlphaFoldDB" id="A0A3L6G6V5"/>